<proteinExistence type="predicted"/>
<gene>
    <name evidence="1" type="ORF">CP972_00040</name>
</gene>
<name>A0ABX6AQV8_9ACTN</name>
<organism evidence="1 2">
    <name type="scientific">Streptomyces prasinus</name>
    <dbReference type="NCBI Taxonomy" id="67345"/>
    <lineage>
        <taxon>Bacteria</taxon>
        <taxon>Bacillati</taxon>
        <taxon>Actinomycetota</taxon>
        <taxon>Actinomycetes</taxon>
        <taxon>Kitasatosporales</taxon>
        <taxon>Streptomycetaceae</taxon>
        <taxon>Streptomyces</taxon>
    </lineage>
</organism>
<dbReference type="EMBL" id="CP023697">
    <property type="protein sequence ID" value="QEV04410.1"/>
    <property type="molecule type" value="Genomic_DNA"/>
</dbReference>
<accession>A0ABX6AQV8</accession>
<evidence type="ECO:0000313" key="2">
    <source>
        <dbReference type="Proteomes" id="UP000326041"/>
    </source>
</evidence>
<reference evidence="1 2" key="1">
    <citation type="submission" date="2017-09" db="EMBL/GenBank/DDBJ databases">
        <authorList>
            <person name="Lee N."/>
            <person name="Cho B.-K."/>
        </authorList>
    </citation>
    <scope>NUCLEOTIDE SEQUENCE [LARGE SCALE GENOMIC DNA]</scope>
    <source>
        <strain evidence="1 2">ATCC 13879</strain>
    </source>
</reference>
<dbReference type="Proteomes" id="UP000326041">
    <property type="component" value="Chromosome"/>
</dbReference>
<keyword evidence="2" id="KW-1185">Reference proteome</keyword>
<dbReference type="InterPro" id="IPR045592">
    <property type="entry name" value="DUF6461"/>
</dbReference>
<evidence type="ECO:0000313" key="1">
    <source>
        <dbReference type="EMBL" id="QEV04410.1"/>
    </source>
</evidence>
<dbReference type="Pfam" id="PF20062">
    <property type="entry name" value="DUF6461"/>
    <property type="match status" value="1"/>
</dbReference>
<sequence length="197" mass="21393">MLVTGLGWMFGKDFPLVSLTFVKGITALQLLERMGVDAATVAVRDQEAFHDEFGSLLFDMDAYVVSAGRWGDWAWVWEHSSWRCVEGTQLLCDVSAGTVAVVLHFSGGPAEFRYAEDGRLLSAFSWEATTELTDLVGGTPSRFDSELRKHGADPVAGDYGPLGPRELYLRLAEGLGIGLALDDLVTEPVLSAQLTPP</sequence>
<protein>
    <submittedName>
        <fullName evidence="1">Uncharacterized protein</fullName>
    </submittedName>
</protein>